<protein>
    <submittedName>
        <fullName evidence="1">Uncharacterized protein</fullName>
    </submittedName>
</protein>
<proteinExistence type="predicted"/>
<dbReference type="AlphaFoldDB" id="E9FZQ4"/>
<gene>
    <name evidence="1" type="ORF">DAPPUDRAFT_312623</name>
</gene>
<dbReference type="HOGENOM" id="CLU_2514966_0_0_1"/>
<sequence length="85" mass="9936">MEIMKCHFVCGIVLHDQNNVPFLTRKMLDYFLEKNKVVKEWCETSFRESQLSKGIHGTLQLKFKGMDNLIYQGAVNDWITEIIAV</sequence>
<reference evidence="1 2" key="1">
    <citation type="journal article" date="2011" name="Science">
        <title>The ecoresponsive genome of Daphnia pulex.</title>
        <authorList>
            <person name="Colbourne J.K."/>
            <person name="Pfrender M.E."/>
            <person name="Gilbert D."/>
            <person name="Thomas W.K."/>
            <person name="Tucker A."/>
            <person name="Oakley T.H."/>
            <person name="Tokishita S."/>
            <person name="Aerts A."/>
            <person name="Arnold G.J."/>
            <person name="Basu M.K."/>
            <person name="Bauer D.J."/>
            <person name="Caceres C.E."/>
            <person name="Carmel L."/>
            <person name="Casola C."/>
            <person name="Choi J.H."/>
            <person name="Detter J.C."/>
            <person name="Dong Q."/>
            <person name="Dusheyko S."/>
            <person name="Eads B.D."/>
            <person name="Frohlich T."/>
            <person name="Geiler-Samerotte K.A."/>
            <person name="Gerlach D."/>
            <person name="Hatcher P."/>
            <person name="Jogdeo S."/>
            <person name="Krijgsveld J."/>
            <person name="Kriventseva E.V."/>
            <person name="Kultz D."/>
            <person name="Laforsch C."/>
            <person name="Lindquist E."/>
            <person name="Lopez J."/>
            <person name="Manak J.R."/>
            <person name="Muller J."/>
            <person name="Pangilinan J."/>
            <person name="Patwardhan R.P."/>
            <person name="Pitluck S."/>
            <person name="Pritham E.J."/>
            <person name="Rechtsteiner A."/>
            <person name="Rho M."/>
            <person name="Rogozin I.B."/>
            <person name="Sakarya O."/>
            <person name="Salamov A."/>
            <person name="Schaack S."/>
            <person name="Shapiro H."/>
            <person name="Shiga Y."/>
            <person name="Skalitzky C."/>
            <person name="Smith Z."/>
            <person name="Souvorov A."/>
            <person name="Sung W."/>
            <person name="Tang Z."/>
            <person name="Tsuchiya D."/>
            <person name="Tu H."/>
            <person name="Vos H."/>
            <person name="Wang M."/>
            <person name="Wolf Y.I."/>
            <person name="Yamagata H."/>
            <person name="Yamada T."/>
            <person name="Ye Y."/>
            <person name="Shaw J.R."/>
            <person name="Andrews J."/>
            <person name="Crease T.J."/>
            <person name="Tang H."/>
            <person name="Lucas S.M."/>
            <person name="Robertson H.M."/>
            <person name="Bork P."/>
            <person name="Koonin E.V."/>
            <person name="Zdobnov E.M."/>
            <person name="Grigoriev I.V."/>
            <person name="Lynch M."/>
            <person name="Boore J.L."/>
        </authorList>
    </citation>
    <scope>NUCLEOTIDE SEQUENCE [LARGE SCALE GENOMIC DNA]</scope>
</reference>
<accession>E9FZQ4</accession>
<dbReference type="InParanoid" id="E9FZQ4"/>
<name>E9FZQ4_DAPPU</name>
<dbReference type="KEGG" id="dpx:DAPPUDRAFT_312623"/>
<dbReference type="EMBL" id="GL732528">
    <property type="protein sequence ID" value="EFX87227.1"/>
    <property type="molecule type" value="Genomic_DNA"/>
</dbReference>
<evidence type="ECO:0000313" key="2">
    <source>
        <dbReference type="Proteomes" id="UP000000305"/>
    </source>
</evidence>
<evidence type="ECO:0000313" key="1">
    <source>
        <dbReference type="EMBL" id="EFX87227.1"/>
    </source>
</evidence>
<organism evidence="1 2">
    <name type="scientific">Daphnia pulex</name>
    <name type="common">Water flea</name>
    <dbReference type="NCBI Taxonomy" id="6669"/>
    <lineage>
        <taxon>Eukaryota</taxon>
        <taxon>Metazoa</taxon>
        <taxon>Ecdysozoa</taxon>
        <taxon>Arthropoda</taxon>
        <taxon>Crustacea</taxon>
        <taxon>Branchiopoda</taxon>
        <taxon>Diplostraca</taxon>
        <taxon>Cladocera</taxon>
        <taxon>Anomopoda</taxon>
        <taxon>Daphniidae</taxon>
        <taxon>Daphnia</taxon>
    </lineage>
</organism>
<dbReference type="Proteomes" id="UP000000305">
    <property type="component" value="Unassembled WGS sequence"/>
</dbReference>
<keyword evidence="2" id="KW-1185">Reference proteome</keyword>